<dbReference type="EMBL" id="JALJOR010000009">
    <property type="protein sequence ID" value="KAK9811216.1"/>
    <property type="molecule type" value="Genomic_DNA"/>
</dbReference>
<sequence length="109" mass="11786">MKSPGAGKVGENALRRGVRPQGGPDSYFALMNIAVRHLQSAHPEATRGVCSWDLLSMPGLIINVGHLGGWTSHDGLNQRPLWNVYVNTTSQEAGSHLWNPFTGQELGPD</sequence>
<feature type="region of interest" description="Disordered" evidence="1">
    <location>
        <begin position="1"/>
        <end position="22"/>
    </location>
</feature>
<name>A0AAW1PRY8_9CHLO</name>
<comment type="caution">
    <text evidence="2">The sequence shown here is derived from an EMBL/GenBank/DDBJ whole genome shotgun (WGS) entry which is preliminary data.</text>
</comment>
<organism evidence="2 3">
    <name type="scientific">[Myrmecia] bisecta</name>
    <dbReference type="NCBI Taxonomy" id="41462"/>
    <lineage>
        <taxon>Eukaryota</taxon>
        <taxon>Viridiplantae</taxon>
        <taxon>Chlorophyta</taxon>
        <taxon>core chlorophytes</taxon>
        <taxon>Trebouxiophyceae</taxon>
        <taxon>Trebouxiales</taxon>
        <taxon>Trebouxiaceae</taxon>
        <taxon>Myrmecia</taxon>
    </lineage>
</organism>
<dbReference type="Proteomes" id="UP001489004">
    <property type="component" value="Unassembled WGS sequence"/>
</dbReference>
<accession>A0AAW1PRY8</accession>
<evidence type="ECO:0000313" key="2">
    <source>
        <dbReference type="EMBL" id="KAK9811216.1"/>
    </source>
</evidence>
<gene>
    <name evidence="2" type="ORF">WJX72_000099</name>
</gene>
<keyword evidence="3" id="KW-1185">Reference proteome</keyword>
<evidence type="ECO:0000313" key="3">
    <source>
        <dbReference type="Proteomes" id="UP001489004"/>
    </source>
</evidence>
<reference evidence="2 3" key="1">
    <citation type="journal article" date="2024" name="Nat. Commun.">
        <title>Phylogenomics reveals the evolutionary origins of lichenization in chlorophyte algae.</title>
        <authorList>
            <person name="Puginier C."/>
            <person name="Libourel C."/>
            <person name="Otte J."/>
            <person name="Skaloud P."/>
            <person name="Haon M."/>
            <person name="Grisel S."/>
            <person name="Petersen M."/>
            <person name="Berrin J.G."/>
            <person name="Delaux P.M."/>
            <person name="Dal Grande F."/>
            <person name="Keller J."/>
        </authorList>
    </citation>
    <scope>NUCLEOTIDE SEQUENCE [LARGE SCALE GENOMIC DNA]</scope>
    <source>
        <strain evidence="2 3">SAG 2043</strain>
    </source>
</reference>
<dbReference type="AlphaFoldDB" id="A0AAW1PRY8"/>
<protein>
    <submittedName>
        <fullName evidence="2">Uncharacterized protein</fullName>
    </submittedName>
</protein>
<evidence type="ECO:0000256" key="1">
    <source>
        <dbReference type="SAM" id="MobiDB-lite"/>
    </source>
</evidence>
<proteinExistence type="predicted"/>